<keyword evidence="1 2" id="KW-0808">Transferase</keyword>
<dbReference type="Pfam" id="PF02515">
    <property type="entry name" value="CoA_transf_3"/>
    <property type="match status" value="1"/>
</dbReference>
<dbReference type="InterPro" id="IPR044855">
    <property type="entry name" value="CoA-Trfase_III_dom3_sf"/>
</dbReference>
<sequence>MTKSASAGPLAGIKVLELGTLIAGPFCARMLAEFGADVIKIESPDGGDPIRQWRVLKDGTSLWWSVQARNKKSLTLNLKDPRGQQIAKKLALEADIIIENYRPGVLEKWSLGYEQLKAENPATIMVRLSGFGQTGPLKDQPGFGAIGESMGGMRYVSGFPDRPPLRIGISIGDSVAAMHGVMGAMMALRHRDATGGRWNGKTGDEQIAGQGQMVDVALYEAVFNMMESLVPEYDYAGVVRERTGGALPGIVPSNTYTTGDGENIVIAGNGDAIFKRLMLAMGRDDLANDGQLARNDGRVPRTLEIDEAIQAWCATQTIDSAMAILQAADVPVGKIYSVRDMMTDPQFLARKMFEQHTFADGTPIKLPAITPKLSETPGETKWLGPALGEHTDDVLKTLGYDEAGIAELRRDGVV</sequence>
<dbReference type="GO" id="GO:0016740">
    <property type="term" value="F:transferase activity"/>
    <property type="evidence" value="ECO:0007669"/>
    <property type="project" value="UniProtKB-KW"/>
</dbReference>
<dbReference type="InterPro" id="IPR003673">
    <property type="entry name" value="CoA-Trfase_fam_III"/>
</dbReference>
<name>A0ABW2J872_9BURK</name>
<evidence type="ECO:0000256" key="1">
    <source>
        <dbReference type="ARBA" id="ARBA00022679"/>
    </source>
</evidence>
<dbReference type="Gene3D" id="3.40.50.10540">
    <property type="entry name" value="Crotonobetainyl-coa:carnitine coa-transferase, domain 1"/>
    <property type="match status" value="1"/>
</dbReference>
<dbReference type="Gene3D" id="3.30.1540.10">
    <property type="entry name" value="formyl-coa transferase, domain 3"/>
    <property type="match status" value="1"/>
</dbReference>
<dbReference type="RefSeq" id="WP_382236081.1">
    <property type="nucleotide sequence ID" value="NZ_JBHTCC010000004.1"/>
</dbReference>
<evidence type="ECO:0000313" key="3">
    <source>
        <dbReference type="Proteomes" id="UP001596379"/>
    </source>
</evidence>
<dbReference type="PANTHER" id="PTHR48228">
    <property type="entry name" value="SUCCINYL-COA--D-CITRAMALATE COA-TRANSFERASE"/>
    <property type="match status" value="1"/>
</dbReference>
<protein>
    <submittedName>
        <fullName evidence="2">CaiB/BaiF CoA transferase family protein</fullName>
    </submittedName>
</protein>
<keyword evidence="3" id="KW-1185">Reference proteome</keyword>
<dbReference type="EMBL" id="JBHTCC010000004">
    <property type="protein sequence ID" value="MFC7299719.1"/>
    <property type="molecule type" value="Genomic_DNA"/>
</dbReference>
<accession>A0ABW2J872</accession>
<gene>
    <name evidence="2" type="ORF">ACFQO0_14850</name>
</gene>
<dbReference type="Proteomes" id="UP001596379">
    <property type="component" value="Unassembled WGS sequence"/>
</dbReference>
<evidence type="ECO:0000313" key="2">
    <source>
        <dbReference type="EMBL" id="MFC7299719.1"/>
    </source>
</evidence>
<dbReference type="PANTHER" id="PTHR48228:SF6">
    <property type="entry name" value="L-CARNITINE COA-TRANSFERASE"/>
    <property type="match status" value="1"/>
</dbReference>
<dbReference type="SUPFAM" id="SSF89796">
    <property type="entry name" value="CoA-transferase family III (CaiB/BaiF)"/>
    <property type="match status" value="1"/>
</dbReference>
<organism evidence="2 3">
    <name type="scientific">Herminiimonas aquatilis</name>
    <dbReference type="NCBI Taxonomy" id="345342"/>
    <lineage>
        <taxon>Bacteria</taxon>
        <taxon>Pseudomonadati</taxon>
        <taxon>Pseudomonadota</taxon>
        <taxon>Betaproteobacteria</taxon>
        <taxon>Burkholderiales</taxon>
        <taxon>Oxalobacteraceae</taxon>
        <taxon>Herminiimonas</taxon>
    </lineage>
</organism>
<dbReference type="InterPro" id="IPR023606">
    <property type="entry name" value="CoA-Trfase_III_dom_1_sf"/>
</dbReference>
<comment type="caution">
    <text evidence="2">The sequence shown here is derived from an EMBL/GenBank/DDBJ whole genome shotgun (WGS) entry which is preliminary data.</text>
</comment>
<dbReference type="InterPro" id="IPR050509">
    <property type="entry name" value="CoA-transferase_III"/>
</dbReference>
<reference evidence="3" key="1">
    <citation type="journal article" date="2019" name="Int. J. Syst. Evol. Microbiol.">
        <title>The Global Catalogue of Microorganisms (GCM) 10K type strain sequencing project: providing services to taxonomists for standard genome sequencing and annotation.</title>
        <authorList>
            <consortium name="The Broad Institute Genomics Platform"/>
            <consortium name="The Broad Institute Genome Sequencing Center for Infectious Disease"/>
            <person name="Wu L."/>
            <person name="Ma J."/>
        </authorList>
    </citation>
    <scope>NUCLEOTIDE SEQUENCE [LARGE SCALE GENOMIC DNA]</scope>
    <source>
        <strain evidence="3">CCUG 36956</strain>
    </source>
</reference>
<proteinExistence type="predicted"/>